<feature type="compositionally biased region" description="Basic and acidic residues" evidence="1">
    <location>
        <begin position="34"/>
        <end position="43"/>
    </location>
</feature>
<dbReference type="Proteomes" id="UP000609879">
    <property type="component" value="Unassembled WGS sequence"/>
</dbReference>
<sequence>MGRRGHSTTIGKFAKLHHDRRVSEIRRLGVMLRGEQRAADPPESRSVMTPPTAPHTR</sequence>
<name>A0ABQ3YBN2_9ACTN</name>
<keyword evidence="3" id="KW-1185">Reference proteome</keyword>
<dbReference type="EMBL" id="BOMI01000118">
    <property type="protein sequence ID" value="GID77382.1"/>
    <property type="molecule type" value="Genomic_DNA"/>
</dbReference>
<comment type="caution">
    <text evidence="2">The sequence shown here is derived from an EMBL/GenBank/DDBJ whole genome shotgun (WGS) entry which is preliminary data.</text>
</comment>
<organism evidence="2 3">
    <name type="scientific">Paractinoplanes deccanensis</name>
    <dbReference type="NCBI Taxonomy" id="113561"/>
    <lineage>
        <taxon>Bacteria</taxon>
        <taxon>Bacillati</taxon>
        <taxon>Actinomycetota</taxon>
        <taxon>Actinomycetes</taxon>
        <taxon>Micromonosporales</taxon>
        <taxon>Micromonosporaceae</taxon>
        <taxon>Paractinoplanes</taxon>
    </lineage>
</organism>
<gene>
    <name evidence="2" type="ORF">Ade02nite_60230</name>
</gene>
<accession>A0ABQ3YBN2</accession>
<feature type="region of interest" description="Disordered" evidence="1">
    <location>
        <begin position="33"/>
        <end position="57"/>
    </location>
</feature>
<protein>
    <submittedName>
        <fullName evidence="2">Uncharacterized protein</fullName>
    </submittedName>
</protein>
<reference evidence="2 3" key="1">
    <citation type="submission" date="2021-01" db="EMBL/GenBank/DDBJ databases">
        <title>Whole genome shotgun sequence of Actinoplanes deccanensis NBRC 13994.</title>
        <authorList>
            <person name="Komaki H."/>
            <person name="Tamura T."/>
        </authorList>
    </citation>
    <scope>NUCLEOTIDE SEQUENCE [LARGE SCALE GENOMIC DNA]</scope>
    <source>
        <strain evidence="2 3">NBRC 13994</strain>
    </source>
</reference>
<evidence type="ECO:0000256" key="1">
    <source>
        <dbReference type="SAM" id="MobiDB-lite"/>
    </source>
</evidence>
<proteinExistence type="predicted"/>
<evidence type="ECO:0000313" key="2">
    <source>
        <dbReference type="EMBL" id="GID77382.1"/>
    </source>
</evidence>
<evidence type="ECO:0000313" key="3">
    <source>
        <dbReference type="Proteomes" id="UP000609879"/>
    </source>
</evidence>